<dbReference type="RefSeq" id="WP_212965897.1">
    <property type="nucleotide sequence ID" value="NZ_BORB01000009.1"/>
</dbReference>
<organism evidence="4 5">
    <name type="scientific">Lederbergia ruris</name>
    <dbReference type="NCBI Taxonomy" id="217495"/>
    <lineage>
        <taxon>Bacteria</taxon>
        <taxon>Bacillati</taxon>
        <taxon>Bacillota</taxon>
        <taxon>Bacilli</taxon>
        <taxon>Bacillales</taxon>
        <taxon>Bacillaceae</taxon>
        <taxon>Lederbergia</taxon>
    </lineage>
</organism>
<evidence type="ECO:0000256" key="1">
    <source>
        <dbReference type="ARBA" id="ARBA00006964"/>
    </source>
</evidence>
<accession>A0ABQ4KGD7</accession>
<name>A0ABQ4KGD7_9BACI</name>
<dbReference type="SUPFAM" id="SSF102705">
    <property type="entry name" value="NIF3 (NGG1p interacting factor 3)-like"/>
    <property type="match status" value="1"/>
</dbReference>
<comment type="similarity">
    <text evidence="1">Belongs to the GTP cyclohydrolase I type 2/NIF3 family.</text>
</comment>
<gene>
    <name evidence="4" type="ORF">J8TS2_13530</name>
</gene>
<dbReference type="InterPro" id="IPR002678">
    <property type="entry name" value="DUF34/NIF3"/>
</dbReference>
<evidence type="ECO:0000313" key="5">
    <source>
        <dbReference type="Proteomes" id="UP000679950"/>
    </source>
</evidence>
<keyword evidence="3" id="KW-0479">Metal-binding</keyword>
<sequence>MMIKVEEVINELIKPIPEPEKTVDTLIVGEKDKVVKGIGTTFMATYDVIQRAIDLGVNLIITHEGIYYSHHDQTDKWIQDPIYLEKRRLIESSDMAIFRLHDAIHLYKPDGITKGLLHSLDWGCYVEKNDLTESILTLPAMTLGEFAEYVKKKLNIPYVRVVGDVSQICKRVAVSVGYRGGGENAIPLFVREQLDLLITGEGPEWETPEYVRDAVQQGRKRALIFLGHAESEKAGMRYLAKKLKSVYPTIPVHFLDEKPVFQII</sequence>
<dbReference type="PANTHER" id="PTHR13799:SF14">
    <property type="entry name" value="GTP CYCLOHYDROLASE 1 TYPE 2 HOMOLOG"/>
    <property type="match status" value="1"/>
</dbReference>
<keyword evidence="5" id="KW-1185">Reference proteome</keyword>
<comment type="caution">
    <text evidence="4">The sequence shown here is derived from an EMBL/GenBank/DDBJ whole genome shotgun (WGS) entry which is preliminary data.</text>
</comment>
<evidence type="ECO:0000256" key="2">
    <source>
        <dbReference type="ARBA" id="ARBA00022112"/>
    </source>
</evidence>
<dbReference type="EMBL" id="BORB01000009">
    <property type="protein sequence ID" value="GIN57034.1"/>
    <property type="molecule type" value="Genomic_DNA"/>
</dbReference>
<dbReference type="InterPro" id="IPR036069">
    <property type="entry name" value="DUF34/NIF3_sf"/>
</dbReference>
<dbReference type="Proteomes" id="UP000679950">
    <property type="component" value="Unassembled WGS sequence"/>
</dbReference>
<dbReference type="Gene3D" id="3.40.1390.30">
    <property type="entry name" value="NIF3 (NGG1p interacting factor 3)-like"/>
    <property type="match status" value="2"/>
</dbReference>
<evidence type="ECO:0000313" key="4">
    <source>
        <dbReference type="EMBL" id="GIN57034.1"/>
    </source>
</evidence>
<dbReference type="Pfam" id="PF01784">
    <property type="entry name" value="DUF34_NIF3"/>
    <property type="match status" value="1"/>
</dbReference>
<protein>
    <recommendedName>
        <fullName evidence="2">GTP cyclohydrolase 1 type 2 homolog</fullName>
    </recommendedName>
</protein>
<proteinExistence type="inferred from homology"/>
<evidence type="ECO:0000256" key="3">
    <source>
        <dbReference type="ARBA" id="ARBA00022723"/>
    </source>
</evidence>
<dbReference type="PANTHER" id="PTHR13799">
    <property type="entry name" value="NGG1 INTERACTING FACTOR 3"/>
    <property type="match status" value="1"/>
</dbReference>
<reference evidence="4 5" key="1">
    <citation type="submission" date="2021-03" db="EMBL/GenBank/DDBJ databases">
        <title>Antimicrobial resistance genes in bacteria isolated from Japanese honey, and their potential for conferring macrolide and lincosamide resistance in the American foulbrood pathogen Paenibacillus larvae.</title>
        <authorList>
            <person name="Okamoto M."/>
            <person name="Kumagai M."/>
            <person name="Kanamori H."/>
            <person name="Takamatsu D."/>
        </authorList>
    </citation>
    <scope>NUCLEOTIDE SEQUENCE [LARGE SCALE GENOMIC DNA]</scope>
    <source>
        <strain evidence="4 5">J8TS2</strain>
    </source>
</reference>